<reference evidence="1 2" key="1">
    <citation type="submission" date="2020-01" db="EMBL/GenBank/DDBJ databases">
        <title>Patterns of diversity and host range of bacteriophage communities associated with bean-nodulatin bacteria.</title>
        <authorList>
            <person name="Vann Cauwenberghe J."/>
            <person name="Santamaria R.I."/>
            <person name="Bustos P."/>
            <person name="Juarez S."/>
            <person name="Gonzalez V."/>
        </authorList>
    </citation>
    <scope>NUCLEOTIDE SEQUENCE [LARGE SCALE GENOMIC DNA]</scope>
</reference>
<dbReference type="EMBL" id="MN988521">
    <property type="protein sequence ID" value="QIG71220.1"/>
    <property type="molecule type" value="Genomic_DNA"/>
</dbReference>
<protein>
    <submittedName>
        <fullName evidence="1">Uncharacterized protein</fullName>
    </submittedName>
</protein>
<organism evidence="1 2">
    <name type="scientific">Rhizobium phage RHph_TM30</name>
    <dbReference type="NCBI Taxonomy" id="2509764"/>
    <lineage>
        <taxon>Viruses</taxon>
        <taxon>Duplodnaviria</taxon>
        <taxon>Heunggongvirae</taxon>
        <taxon>Uroviricota</taxon>
        <taxon>Caudoviricetes</taxon>
        <taxon>Kleczkowskaviridae</taxon>
        <taxon>Cuauhnahuacvirus</taxon>
        <taxon>Cuauhnahuacvirus TM30</taxon>
    </lineage>
</organism>
<dbReference type="Proteomes" id="UP000629603">
    <property type="component" value="Segment"/>
</dbReference>
<keyword evidence="2" id="KW-1185">Reference proteome</keyword>
<proteinExistence type="predicted"/>
<gene>
    <name evidence="1" type="ORF">EVB93_113</name>
</gene>
<accession>A0A7S5UUK4</accession>
<evidence type="ECO:0000313" key="1">
    <source>
        <dbReference type="EMBL" id="QIG71220.1"/>
    </source>
</evidence>
<sequence length="85" mass="9862">MTSVVAEWYNVKFVDMNEEFNFSEMSLVRRSLDISYSKIPDQKPTMVAEPQVPGLWYLMDANNQCVGQVKHMRFGSTILTEPTHF</sequence>
<name>A0A7S5UUK4_9CAUD</name>
<evidence type="ECO:0000313" key="2">
    <source>
        <dbReference type="Proteomes" id="UP000629603"/>
    </source>
</evidence>